<accession>A0A0L6Z6C8</accession>
<comment type="caution">
    <text evidence="6">The sequence shown here is derived from an EMBL/GenBank/DDBJ whole genome shotgun (WGS) entry which is preliminary data.</text>
</comment>
<dbReference type="PANTHER" id="PTHR30006:SF15">
    <property type="entry name" value="IRON-UTILIZATION PERIPLASMIC PROTEIN"/>
    <property type="match status" value="1"/>
</dbReference>
<protein>
    <submittedName>
        <fullName evidence="6">Iron uptake protein A1</fullName>
    </submittedName>
</protein>
<dbReference type="Pfam" id="PF13343">
    <property type="entry name" value="SBP_bac_6"/>
    <property type="match status" value="1"/>
</dbReference>
<proteinExistence type="inferred from homology"/>
<gene>
    <name evidence="6" type="primary">futA1_2</name>
    <name evidence="6" type="ORF">CLHOM_34170</name>
</gene>
<keyword evidence="7" id="KW-1185">Reference proteome</keyword>
<evidence type="ECO:0000256" key="5">
    <source>
        <dbReference type="SAM" id="SignalP"/>
    </source>
</evidence>
<name>A0A0L6Z6C8_9CLOT</name>
<keyword evidence="2" id="KW-0410">Iron transport</keyword>
<comment type="similarity">
    <text evidence="1">Belongs to the bacterial solute-binding protein 1 family.</text>
</comment>
<dbReference type="GO" id="GO:0006826">
    <property type="term" value="P:iron ion transport"/>
    <property type="evidence" value="ECO:0007669"/>
    <property type="project" value="UniProtKB-KW"/>
</dbReference>
<evidence type="ECO:0000313" key="6">
    <source>
        <dbReference type="EMBL" id="KOA18515.1"/>
    </source>
</evidence>
<keyword evidence="2" id="KW-0813">Transport</keyword>
<organism evidence="6 7">
    <name type="scientific">Clostridium homopropionicum DSM 5847</name>
    <dbReference type="NCBI Taxonomy" id="1121318"/>
    <lineage>
        <taxon>Bacteria</taxon>
        <taxon>Bacillati</taxon>
        <taxon>Bacillota</taxon>
        <taxon>Clostridia</taxon>
        <taxon>Eubacteriales</taxon>
        <taxon>Clostridiaceae</taxon>
        <taxon>Clostridium</taxon>
    </lineage>
</organism>
<dbReference type="GO" id="GO:0030288">
    <property type="term" value="C:outer membrane-bounded periplasmic space"/>
    <property type="evidence" value="ECO:0007669"/>
    <property type="project" value="TreeGrafter"/>
</dbReference>
<dbReference type="Gene3D" id="3.40.190.10">
    <property type="entry name" value="Periplasmic binding protein-like II"/>
    <property type="match status" value="2"/>
</dbReference>
<evidence type="ECO:0000256" key="3">
    <source>
        <dbReference type="ARBA" id="ARBA00022729"/>
    </source>
</evidence>
<feature type="binding site" evidence="4">
    <location>
        <position position="238"/>
    </location>
    <ligand>
        <name>Fe cation</name>
        <dbReference type="ChEBI" id="CHEBI:24875"/>
    </ligand>
</feature>
<dbReference type="SUPFAM" id="SSF53850">
    <property type="entry name" value="Periplasmic binding protein-like II"/>
    <property type="match status" value="1"/>
</dbReference>
<dbReference type="PANTHER" id="PTHR30006">
    <property type="entry name" value="THIAMINE-BINDING PERIPLASMIC PROTEIN-RELATED"/>
    <property type="match status" value="1"/>
</dbReference>
<dbReference type="PATRIC" id="fig|1121318.3.peg.3414"/>
<evidence type="ECO:0000256" key="1">
    <source>
        <dbReference type="ARBA" id="ARBA00008520"/>
    </source>
</evidence>
<keyword evidence="4" id="KW-0479">Metal-binding</keyword>
<dbReference type="STRING" id="36844.SAMN04488501_10163"/>
<dbReference type="AlphaFoldDB" id="A0A0L6Z6C8"/>
<keyword evidence="2" id="KW-0406">Ion transport</keyword>
<dbReference type="RefSeq" id="WP_139205592.1">
    <property type="nucleotide sequence ID" value="NZ_LHUR01000042.1"/>
</dbReference>
<dbReference type="InterPro" id="IPR026045">
    <property type="entry name" value="Ferric-bd"/>
</dbReference>
<evidence type="ECO:0000313" key="7">
    <source>
        <dbReference type="Proteomes" id="UP000037043"/>
    </source>
</evidence>
<dbReference type="GO" id="GO:0046872">
    <property type="term" value="F:metal ion binding"/>
    <property type="evidence" value="ECO:0007669"/>
    <property type="project" value="UniProtKB-KW"/>
</dbReference>
<dbReference type="PROSITE" id="PS51257">
    <property type="entry name" value="PROKAR_LIPOPROTEIN"/>
    <property type="match status" value="1"/>
</dbReference>
<feature type="binding site" evidence="4">
    <location>
        <position position="237"/>
    </location>
    <ligand>
        <name>Fe cation</name>
        <dbReference type="ChEBI" id="CHEBI:24875"/>
    </ligand>
</feature>
<dbReference type="CDD" id="cd13542">
    <property type="entry name" value="PBP2_FutA1_ilke"/>
    <property type="match status" value="1"/>
</dbReference>
<sequence length="356" mass="39087">MNKKSLIATLSTVLLITTILAGCGSKTASTSTSKEEPKKAGVVNVYTERNYDVDKQLYADFEKNTGIKVNIIEGKGDELLERLVREGKDSEADMFITADAGKLHKAKEQGIFQSSLSDTIAKNVPENLRDKDGTWIGLTMRARVIVYSKDRVKPEQLSTYEDLTSAKWKGKVLVRPSSSVYNQSLLASFISINGEEKATQWAKGIVANFAREPKGNDRDQAKAIVAGEGDVAIMNTYYVGLLANSSDPEEVKVAEKVGVFFPNQLTTGTHINVSGAGVTKSAKNKENAVKLIEFLSSTDAQKSFASVNYEYPVNKDVEPSELLKSWGDFKTQNINLTKLGENNKKAVEIMNKIGWK</sequence>
<reference evidence="7" key="1">
    <citation type="submission" date="2015-08" db="EMBL/GenBank/DDBJ databases">
        <title>Genome sequence of the strict anaerobe Clostridium homopropionicum LuHBu1 (DSM 5847T).</title>
        <authorList>
            <person name="Poehlein A."/>
            <person name="Beck M."/>
            <person name="Schiel-Bengelsdorf B."/>
            <person name="Bengelsdorf F.R."/>
            <person name="Daniel R."/>
            <person name="Duerre P."/>
        </authorList>
    </citation>
    <scope>NUCLEOTIDE SEQUENCE [LARGE SCALE GENOMIC DNA]</scope>
    <source>
        <strain evidence="7">DSM 5847</strain>
    </source>
</reference>
<keyword evidence="4" id="KW-0408">Iron</keyword>
<dbReference type="Proteomes" id="UP000037043">
    <property type="component" value="Unassembled WGS sequence"/>
</dbReference>
<feature type="chain" id="PRO_5039536651" evidence="5">
    <location>
        <begin position="22"/>
        <end position="356"/>
    </location>
</feature>
<evidence type="ECO:0000256" key="2">
    <source>
        <dbReference type="ARBA" id="ARBA00022496"/>
    </source>
</evidence>
<keyword evidence="3 5" id="KW-0732">Signal</keyword>
<feature type="signal peptide" evidence="5">
    <location>
        <begin position="1"/>
        <end position="21"/>
    </location>
</feature>
<dbReference type="EMBL" id="LHUR01000042">
    <property type="protein sequence ID" value="KOA18515.1"/>
    <property type="molecule type" value="Genomic_DNA"/>
</dbReference>
<dbReference type="PIRSF" id="PIRSF002825">
    <property type="entry name" value="CfbpA"/>
    <property type="match status" value="1"/>
</dbReference>
<evidence type="ECO:0000256" key="4">
    <source>
        <dbReference type="PIRSR" id="PIRSR002825-1"/>
    </source>
</evidence>